<dbReference type="RefSeq" id="XP_020086406.1">
    <property type="nucleotide sequence ID" value="XM_020230817.1"/>
</dbReference>
<protein>
    <submittedName>
        <fullName evidence="3 4">Uncharacterized protein LOC109708894</fullName>
    </submittedName>
</protein>
<gene>
    <name evidence="3 4 5" type="primary">LOC109708894</name>
</gene>
<organism evidence="5">
    <name type="scientific">Ananas comosus</name>
    <name type="common">Pineapple</name>
    <name type="synonym">Ananas ananas</name>
    <dbReference type="NCBI Taxonomy" id="4615"/>
    <lineage>
        <taxon>Eukaryota</taxon>
        <taxon>Viridiplantae</taxon>
        <taxon>Streptophyta</taxon>
        <taxon>Embryophyta</taxon>
        <taxon>Tracheophyta</taxon>
        <taxon>Spermatophyta</taxon>
        <taxon>Magnoliopsida</taxon>
        <taxon>Liliopsida</taxon>
        <taxon>Poales</taxon>
        <taxon>Bromeliaceae</taxon>
        <taxon>Bromelioideae</taxon>
        <taxon>Ananas</taxon>
    </lineage>
</organism>
<proteinExistence type="predicted"/>
<reference evidence="2" key="1">
    <citation type="journal article" date="2015" name="Nat. Genet.">
        <title>The pineapple genome and the evolution of CAM photosynthesis.</title>
        <authorList>
            <person name="Ming R."/>
            <person name="VanBuren R."/>
            <person name="Wai C.M."/>
            <person name="Tang H."/>
            <person name="Schatz M.C."/>
            <person name="Bowers J.E."/>
            <person name="Lyons E."/>
            <person name="Wang M.L."/>
            <person name="Chen J."/>
            <person name="Biggers E."/>
            <person name="Zhang J."/>
            <person name="Huang L."/>
            <person name="Zhang L."/>
            <person name="Miao W."/>
            <person name="Zhang J."/>
            <person name="Ye Z."/>
            <person name="Miao C."/>
            <person name="Lin Z."/>
            <person name="Wang H."/>
            <person name="Zhou H."/>
            <person name="Yim W.C."/>
            <person name="Priest H.D."/>
            <person name="Zheng C."/>
            <person name="Woodhouse M."/>
            <person name="Edger P.P."/>
            <person name="Guyot R."/>
            <person name="Guo H.B."/>
            <person name="Guo H."/>
            <person name="Zheng G."/>
            <person name="Singh R."/>
            <person name="Sharma A."/>
            <person name="Min X."/>
            <person name="Zheng Y."/>
            <person name="Lee H."/>
            <person name="Gurtowski J."/>
            <person name="Sedlazeck F.J."/>
            <person name="Harkess A."/>
            <person name="McKain M.R."/>
            <person name="Liao Z."/>
            <person name="Fang J."/>
            <person name="Liu J."/>
            <person name="Zhang X."/>
            <person name="Zhang Q."/>
            <person name="Hu W."/>
            <person name="Qin Y."/>
            <person name="Wang K."/>
            <person name="Chen L.Y."/>
            <person name="Shirley N."/>
            <person name="Lin Y.R."/>
            <person name="Liu L.Y."/>
            <person name="Hernandez A.G."/>
            <person name="Wright C.L."/>
            <person name="Bulone V."/>
            <person name="Tuskan G.A."/>
            <person name="Heath K."/>
            <person name="Zee F."/>
            <person name="Moore P.H."/>
            <person name="Sunkar R."/>
            <person name="Leebens-Mack J.H."/>
            <person name="Mockler T."/>
            <person name="Bennetzen J.L."/>
            <person name="Freeling M."/>
            <person name="Sankoff D."/>
            <person name="Paterson A.H."/>
            <person name="Zhu X."/>
            <person name="Yang X."/>
            <person name="Smith J.A."/>
            <person name="Cushman J.C."/>
            <person name="Paull R.E."/>
            <person name="Yu Q."/>
        </authorList>
    </citation>
    <scope>NUCLEOTIDE SEQUENCE [LARGE SCALE GENOMIC DNA]</scope>
    <source>
        <strain evidence="2">cv. F153</strain>
    </source>
</reference>
<dbReference type="PANTHER" id="PTHR34952:SF2">
    <property type="entry name" value="OS05G0113500 PROTEIN"/>
    <property type="match status" value="1"/>
</dbReference>
<feature type="region of interest" description="Disordered" evidence="1">
    <location>
        <begin position="190"/>
        <end position="246"/>
    </location>
</feature>
<evidence type="ECO:0000313" key="4">
    <source>
        <dbReference type="RefSeq" id="XP_020086405.1"/>
    </source>
</evidence>
<dbReference type="OrthoDB" id="2016966at2759"/>
<dbReference type="RefSeq" id="XP_020086405.1">
    <property type="nucleotide sequence ID" value="XM_020230816.1"/>
</dbReference>
<evidence type="ECO:0000313" key="3">
    <source>
        <dbReference type="RefSeq" id="XP_020086404.1"/>
    </source>
</evidence>
<dbReference type="RefSeq" id="XP_020086404.1">
    <property type="nucleotide sequence ID" value="XM_020230815.1"/>
</dbReference>
<keyword evidence="2" id="KW-1185">Reference proteome</keyword>
<dbReference type="GeneID" id="109708894"/>
<evidence type="ECO:0000256" key="1">
    <source>
        <dbReference type="SAM" id="MobiDB-lite"/>
    </source>
</evidence>
<reference evidence="3 4" key="2">
    <citation type="submission" date="2025-04" db="UniProtKB">
        <authorList>
            <consortium name="RefSeq"/>
        </authorList>
    </citation>
    <scope>IDENTIFICATION</scope>
    <source>
        <tissue evidence="3 4">Leaf</tissue>
    </source>
</reference>
<feature type="compositionally biased region" description="Basic residues" evidence="1">
    <location>
        <begin position="209"/>
        <end position="224"/>
    </location>
</feature>
<sequence>MGDATPGPKTDPEYTDSASCISNLCSENPLAEDLRSSCNAKNTANTVPQVVATSASVSETVNVATPDDGFVHNGQVQALQKQSYDGATSDQNETVDIKEAAVCLDSTSLASLDATKQKCLTKCATFPFSNEIQDGALQDSAPTAGQSVAYERSISLPTSLKLVSAMKGGRAKDGTSPTTKFHVKWAPDVYDPPMTSMSHTAKKSYQQRSKPKKKNHKQKNKAKSSRGGANERKHLNGIGGTSLPRNTRLQAVGDSLLLDERGKSTAEVLEYAKESAAEVLDYAKESKCGSSFLREALAKMHFSTAEAS</sequence>
<evidence type="ECO:0000313" key="2">
    <source>
        <dbReference type="Proteomes" id="UP000515123"/>
    </source>
</evidence>
<dbReference type="Proteomes" id="UP000515123">
    <property type="component" value="Linkage group 4"/>
</dbReference>
<dbReference type="PANTHER" id="PTHR34952">
    <property type="entry name" value="OS05G0113500 PROTEIN"/>
    <property type="match status" value="1"/>
</dbReference>
<name>A0A6P5ERR1_ANACO</name>
<evidence type="ECO:0000313" key="5">
    <source>
        <dbReference type="RefSeq" id="XP_020086406.1"/>
    </source>
</evidence>
<feature type="compositionally biased region" description="Polar residues" evidence="1">
    <location>
        <begin position="195"/>
        <end position="208"/>
    </location>
</feature>
<dbReference type="AlphaFoldDB" id="A0A6P5ERR1"/>
<accession>A0A6P5ERR1</accession>